<protein>
    <recommendedName>
        <fullName evidence="1">MALT1 immunoglobulin-like domain-containing protein</fullName>
    </recommendedName>
</protein>
<gene>
    <name evidence="2" type="ORF">PACLA_8A025463</name>
</gene>
<evidence type="ECO:0000313" key="3">
    <source>
        <dbReference type="Proteomes" id="UP001152795"/>
    </source>
</evidence>
<proteinExistence type="predicted"/>
<organism evidence="2 3">
    <name type="scientific">Paramuricea clavata</name>
    <name type="common">Red gorgonian</name>
    <name type="synonym">Violescent sea-whip</name>
    <dbReference type="NCBI Taxonomy" id="317549"/>
    <lineage>
        <taxon>Eukaryota</taxon>
        <taxon>Metazoa</taxon>
        <taxon>Cnidaria</taxon>
        <taxon>Anthozoa</taxon>
        <taxon>Octocorallia</taxon>
        <taxon>Malacalcyonacea</taxon>
        <taxon>Plexauridae</taxon>
        <taxon>Paramuricea</taxon>
    </lineage>
</organism>
<keyword evidence="3" id="KW-1185">Reference proteome</keyword>
<dbReference type="InterPro" id="IPR041077">
    <property type="entry name" value="MALT1_Ig"/>
</dbReference>
<dbReference type="Pfam" id="PF18703">
    <property type="entry name" value="MALT1_Ig"/>
    <property type="match status" value="1"/>
</dbReference>
<dbReference type="Proteomes" id="UP001152795">
    <property type="component" value="Unassembled WGS sequence"/>
</dbReference>
<evidence type="ECO:0000313" key="2">
    <source>
        <dbReference type="EMBL" id="CAB4036305.1"/>
    </source>
</evidence>
<reference evidence="2" key="1">
    <citation type="submission" date="2020-04" db="EMBL/GenBank/DDBJ databases">
        <authorList>
            <person name="Alioto T."/>
            <person name="Alioto T."/>
            <person name="Gomez Garrido J."/>
        </authorList>
    </citation>
    <scope>NUCLEOTIDE SEQUENCE</scope>
    <source>
        <strain evidence="2">A484AB</strain>
    </source>
</reference>
<sequence length="187" mass="21851">MVLFLDIGVRQEQIYDSFTGHIQMVYRHSSLAENWCLCDDVIANEERSLQALHWQQGHELPPSPVTIYERDDVIVTLRFDAEFSNIMVIRALIDKDDDDIILNPLQFQLPENKMINGIYVEELSKGDEVMPEKYTEEETVIKISDLQRLKGMLSLKLKVSYITGDNRLINEIVQYEFKDRPLYARLV</sequence>
<accession>A0A7D9JW51</accession>
<dbReference type="EMBL" id="CACRXK020021883">
    <property type="protein sequence ID" value="CAB4036305.1"/>
    <property type="molecule type" value="Genomic_DNA"/>
</dbReference>
<comment type="caution">
    <text evidence="2">The sequence shown here is derived from an EMBL/GenBank/DDBJ whole genome shotgun (WGS) entry which is preliminary data.</text>
</comment>
<feature type="domain" description="MALT1 immunoglobulin-like" evidence="1">
    <location>
        <begin position="58"/>
        <end position="185"/>
    </location>
</feature>
<dbReference type="AlphaFoldDB" id="A0A7D9JW51"/>
<evidence type="ECO:0000259" key="1">
    <source>
        <dbReference type="Pfam" id="PF18703"/>
    </source>
</evidence>
<dbReference type="Gene3D" id="2.60.40.3360">
    <property type="match status" value="1"/>
</dbReference>
<dbReference type="InterPro" id="IPR033540">
    <property type="entry name" value="MALT1_IG-like_dom_sf"/>
</dbReference>
<name>A0A7D9JW51_PARCT</name>